<keyword evidence="4 8" id="KW-0805">Transcription regulation</keyword>
<comment type="caution">
    <text evidence="10">The sequence shown here is derived from an EMBL/GenBank/DDBJ whole genome shotgun (WGS) entry which is preliminary data.</text>
</comment>
<evidence type="ECO:0000313" key="11">
    <source>
        <dbReference type="Proteomes" id="UP000838763"/>
    </source>
</evidence>
<gene>
    <name evidence="8" type="primary">MED4</name>
    <name evidence="10" type="ORF">PPNO1_LOCUS731</name>
</gene>
<evidence type="ECO:0000256" key="1">
    <source>
        <dbReference type="ARBA" id="ARBA00004123"/>
    </source>
</evidence>
<keyword evidence="8" id="KW-0010">Activator</keyword>
<evidence type="ECO:0000256" key="5">
    <source>
        <dbReference type="ARBA" id="ARBA00023163"/>
    </source>
</evidence>
<evidence type="ECO:0000256" key="3">
    <source>
        <dbReference type="ARBA" id="ARBA00020629"/>
    </source>
</evidence>
<evidence type="ECO:0000256" key="4">
    <source>
        <dbReference type="ARBA" id="ARBA00023015"/>
    </source>
</evidence>
<dbReference type="GO" id="GO:0016592">
    <property type="term" value="C:mediator complex"/>
    <property type="evidence" value="ECO:0007669"/>
    <property type="project" value="InterPro"/>
</dbReference>
<feature type="region of interest" description="Disordered" evidence="9">
    <location>
        <begin position="182"/>
        <end position="288"/>
    </location>
</feature>
<dbReference type="OrthoDB" id="1929813at2759"/>
<feature type="compositionally biased region" description="Polar residues" evidence="9">
    <location>
        <begin position="259"/>
        <end position="268"/>
    </location>
</feature>
<comment type="subunit">
    <text evidence="8">Component of the Mediator complex.</text>
</comment>
<comment type="function">
    <text evidence="8">Component of the Mediator complex, a coactivator involved in the regulated transcription of nearly all RNA polymerase II-dependent genes. Mediator functions as a bridge to convey information from gene-specific regulatory proteins to the basal RNA polymerase II transcription machinery. Mediator is recruited to promoters by direct interactions with regulatory proteins and serves as a scaffold for the assembly of a functional preinitiation complex with RNA polymerase II and the general transcription factors.</text>
</comment>
<comment type="subcellular location">
    <subcellularLocation>
        <location evidence="1 8">Nucleus</location>
    </subcellularLocation>
</comment>
<proteinExistence type="inferred from homology"/>
<evidence type="ECO:0000313" key="10">
    <source>
        <dbReference type="EMBL" id="CAI4210935.1"/>
    </source>
</evidence>
<name>A0A9P1GVR8_9PEZI</name>
<evidence type="ECO:0000256" key="7">
    <source>
        <dbReference type="ARBA" id="ARBA00031257"/>
    </source>
</evidence>
<dbReference type="GO" id="GO:0006357">
    <property type="term" value="P:regulation of transcription by RNA polymerase II"/>
    <property type="evidence" value="ECO:0007669"/>
    <property type="project" value="InterPro"/>
</dbReference>
<reference evidence="10" key="1">
    <citation type="submission" date="2022-11" db="EMBL/GenBank/DDBJ databases">
        <authorList>
            <person name="Scott C."/>
            <person name="Bruce N."/>
        </authorList>
    </citation>
    <scope>NUCLEOTIDE SEQUENCE</scope>
</reference>
<evidence type="ECO:0000256" key="9">
    <source>
        <dbReference type="SAM" id="MobiDB-lite"/>
    </source>
</evidence>
<feature type="compositionally biased region" description="Low complexity" evidence="9">
    <location>
        <begin position="116"/>
        <end position="131"/>
    </location>
</feature>
<dbReference type="InterPro" id="IPR019258">
    <property type="entry name" value="Mediator_Med4"/>
</dbReference>
<keyword evidence="11" id="KW-1185">Reference proteome</keyword>
<dbReference type="Pfam" id="PF10018">
    <property type="entry name" value="Med4"/>
    <property type="match status" value="1"/>
</dbReference>
<protein>
    <recommendedName>
        <fullName evidence="3 8">Mediator of RNA polymerase II transcription subunit 4</fullName>
    </recommendedName>
    <alternativeName>
        <fullName evidence="7 8">Mediator complex subunit 4</fullName>
    </alternativeName>
</protein>
<feature type="compositionally biased region" description="Basic and acidic residues" evidence="9">
    <location>
        <begin position="198"/>
        <end position="251"/>
    </location>
</feature>
<comment type="similarity">
    <text evidence="2 8">Belongs to the Mediator complex subunit 4 family.</text>
</comment>
<keyword evidence="6 8" id="KW-0539">Nucleus</keyword>
<organism evidence="10 11">
    <name type="scientific">Parascedosporium putredinis</name>
    <dbReference type="NCBI Taxonomy" id="1442378"/>
    <lineage>
        <taxon>Eukaryota</taxon>
        <taxon>Fungi</taxon>
        <taxon>Dikarya</taxon>
        <taxon>Ascomycota</taxon>
        <taxon>Pezizomycotina</taxon>
        <taxon>Sordariomycetes</taxon>
        <taxon>Hypocreomycetidae</taxon>
        <taxon>Microascales</taxon>
        <taxon>Microascaceae</taxon>
        <taxon>Parascedosporium</taxon>
    </lineage>
</organism>
<dbReference type="AlphaFoldDB" id="A0A9P1GVR8"/>
<dbReference type="Proteomes" id="UP000838763">
    <property type="component" value="Unassembled WGS sequence"/>
</dbReference>
<evidence type="ECO:0000256" key="8">
    <source>
        <dbReference type="RuleBase" id="RU364141"/>
    </source>
</evidence>
<feature type="region of interest" description="Disordered" evidence="9">
    <location>
        <begin position="98"/>
        <end position="135"/>
    </location>
</feature>
<dbReference type="EMBL" id="CALLCH030000001">
    <property type="protein sequence ID" value="CAI4210935.1"/>
    <property type="molecule type" value="Genomic_DNA"/>
</dbReference>
<evidence type="ECO:0000256" key="6">
    <source>
        <dbReference type="ARBA" id="ARBA00023242"/>
    </source>
</evidence>
<accession>A0A9P1GVR8</accession>
<evidence type="ECO:0000256" key="2">
    <source>
        <dbReference type="ARBA" id="ARBA00009626"/>
    </source>
</evidence>
<keyword evidence="5 8" id="KW-0804">Transcription</keyword>
<sequence length="288" mass="33067">MARTHLFRHPPITVRFITPIEFQWLQPLQIHQNNYLRIQKLREESQALDDQIRECLTGLASTRKDVLSTQATVFPSKPGYSFSYDELLNYARRISKTTMPPPESPTAWSLGRSAGQTPITTQPATPISQQPNEIPSQQTIASTNTTLPENLSFHLNPHAGALFFPWPLEDKIRSGALSSNQLLEEQGVDPKNYDPVAEEEKRQREEDEKRQREEEERIRREEQERKLREERERAILERAKRREEEQAEGWRKNSVAGGASSQPASSTAGPGEKKQFQFTSIDDMDDDD</sequence>
<dbReference type="GO" id="GO:0003712">
    <property type="term" value="F:transcription coregulator activity"/>
    <property type="evidence" value="ECO:0007669"/>
    <property type="project" value="InterPro"/>
</dbReference>